<accession>A0A1M5WT64</accession>
<dbReference type="EMBL" id="LT670817">
    <property type="protein sequence ID" value="SHH90602.1"/>
    <property type="molecule type" value="Genomic_DNA"/>
</dbReference>
<reference evidence="1 2" key="1">
    <citation type="submission" date="2016-11" db="EMBL/GenBank/DDBJ databases">
        <authorList>
            <person name="Jaros S."/>
            <person name="Januszkiewicz K."/>
            <person name="Wedrychowicz H."/>
        </authorList>
    </citation>
    <scope>NUCLEOTIDE SEQUENCE [LARGE SCALE GENOMIC DNA]</scope>
    <source>
        <strain evidence="1 2">GAS138</strain>
    </source>
</reference>
<evidence type="ECO:0000313" key="2">
    <source>
        <dbReference type="Proteomes" id="UP000189796"/>
    </source>
</evidence>
<evidence type="ECO:0000313" key="1">
    <source>
        <dbReference type="EMBL" id="SHH90602.1"/>
    </source>
</evidence>
<dbReference type="Proteomes" id="UP000189796">
    <property type="component" value="Chromosome I"/>
</dbReference>
<protein>
    <submittedName>
        <fullName evidence="1">Uncharacterized protein</fullName>
    </submittedName>
</protein>
<gene>
    <name evidence="1" type="ORF">SAMN05443248_6777</name>
</gene>
<sequence length="83" mass="9205">MATITSASFSSPADGRDRSNSFAEIRAFWRQFLARAFNPYRPELHYMRGPGPACRAKHRALSPAVQSMVAEIRAAKALRSSAH</sequence>
<name>A0A1M5WT64_9BRAD</name>
<dbReference type="RefSeq" id="WP_079605104.1">
    <property type="nucleotide sequence ID" value="NZ_LT670817.1"/>
</dbReference>
<organism evidence="1 2">
    <name type="scientific">Bradyrhizobium erythrophlei</name>
    <dbReference type="NCBI Taxonomy" id="1437360"/>
    <lineage>
        <taxon>Bacteria</taxon>
        <taxon>Pseudomonadati</taxon>
        <taxon>Pseudomonadota</taxon>
        <taxon>Alphaproteobacteria</taxon>
        <taxon>Hyphomicrobiales</taxon>
        <taxon>Nitrobacteraceae</taxon>
        <taxon>Bradyrhizobium</taxon>
    </lineage>
</organism>
<proteinExistence type="predicted"/>
<dbReference type="AlphaFoldDB" id="A0A1M5WT64"/>